<accession>A0A7M7LWQ4</accession>
<organism evidence="1 2">
    <name type="scientific">Strongylocentrotus purpuratus</name>
    <name type="common">Purple sea urchin</name>
    <dbReference type="NCBI Taxonomy" id="7668"/>
    <lineage>
        <taxon>Eukaryota</taxon>
        <taxon>Metazoa</taxon>
        <taxon>Echinodermata</taxon>
        <taxon>Eleutherozoa</taxon>
        <taxon>Echinozoa</taxon>
        <taxon>Echinoidea</taxon>
        <taxon>Euechinoidea</taxon>
        <taxon>Echinacea</taxon>
        <taxon>Camarodonta</taxon>
        <taxon>Echinidea</taxon>
        <taxon>Strongylocentrotidae</taxon>
        <taxon>Strongylocentrotus</taxon>
    </lineage>
</organism>
<dbReference type="InParanoid" id="A0A7M7LWQ4"/>
<evidence type="ECO:0000313" key="1">
    <source>
        <dbReference type="EnsemblMetazoa" id="XP_011683537"/>
    </source>
</evidence>
<proteinExistence type="predicted"/>
<sequence length="116" mass="12564">MMMMEATEVTEVTEATEEAVVPMAVMVSAMSEEAVVPMVGMLDVMDLTKPLLLKIDRAVFLVRFVLPAHRSSLELNPSVGLMAPALAIFVSLEARHARQKTTPSNMSAMGTVPEAF</sequence>
<reference evidence="2" key="1">
    <citation type="submission" date="2015-02" db="EMBL/GenBank/DDBJ databases">
        <title>Genome sequencing for Strongylocentrotus purpuratus.</title>
        <authorList>
            <person name="Murali S."/>
            <person name="Liu Y."/>
            <person name="Vee V."/>
            <person name="English A."/>
            <person name="Wang M."/>
            <person name="Skinner E."/>
            <person name="Han Y."/>
            <person name="Muzny D.M."/>
            <person name="Worley K.C."/>
            <person name="Gibbs R.A."/>
        </authorList>
    </citation>
    <scope>NUCLEOTIDE SEQUENCE</scope>
</reference>
<dbReference type="GeneID" id="105447334"/>
<protein>
    <submittedName>
        <fullName evidence="1">Uncharacterized protein</fullName>
    </submittedName>
</protein>
<dbReference type="RefSeq" id="XP_011683537.2">
    <property type="nucleotide sequence ID" value="XM_011685235.2"/>
</dbReference>
<dbReference type="EnsemblMetazoa" id="XM_011685235">
    <property type="protein sequence ID" value="XP_011683537"/>
    <property type="gene ID" value="LOC105447334"/>
</dbReference>
<dbReference type="Proteomes" id="UP000007110">
    <property type="component" value="Unassembled WGS sequence"/>
</dbReference>
<dbReference type="AlphaFoldDB" id="A0A7M7LWQ4"/>
<reference evidence="1" key="2">
    <citation type="submission" date="2021-01" db="UniProtKB">
        <authorList>
            <consortium name="EnsemblMetazoa"/>
        </authorList>
    </citation>
    <scope>IDENTIFICATION</scope>
</reference>
<keyword evidence="2" id="KW-1185">Reference proteome</keyword>
<name>A0A7M7LWQ4_STRPU</name>
<dbReference type="KEGG" id="spu:105447334"/>
<evidence type="ECO:0000313" key="2">
    <source>
        <dbReference type="Proteomes" id="UP000007110"/>
    </source>
</evidence>